<keyword evidence="2" id="KW-1185">Reference proteome</keyword>
<proteinExistence type="predicted"/>
<protein>
    <recommendedName>
        <fullName evidence="3">Gliding motility protein</fullName>
    </recommendedName>
</protein>
<evidence type="ECO:0000313" key="1">
    <source>
        <dbReference type="EMBL" id="QED38488.1"/>
    </source>
</evidence>
<dbReference type="SUPFAM" id="SSF48452">
    <property type="entry name" value="TPR-like"/>
    <property type="match status" value="1"/>
</dbReference>
<dbReference type="EMBL" id="CP042476">
    <property type="protein sequence ID" value="QED38488.1"/>
    <property type="molecule type" value="Genomic_DNA"/>
</dbReference>
<dbReference type="RefSeq" id="WP_146835712.1">
    <property type="nucleotide sequence ID" value="NZ_CP042476.1"/>
</dbReference>
<name>A0A5B8YMJ7_9FLAO</name>
<dbReference type="KEGG" id="anp:FK178_12530"/>
<dbReference type="InterPro" id="IPR019734">
    <property type="entry name" value="TPR_rpt"/>
</dbReference>
<dbReference type="AlphaFoldDB" id="A0A5B8YMJ7"/>
<accession>A0A5B8YMJ7</accession>
<dbReference type="OrthoDB" id="1522549at2"/>
<dbReference type="SMART" id="SM00028">
    <property type="entry name" value="TPR"/>
    <property type="match status" value="4"/>
</dbReference>
<dbReference type="InterPro" id="IPR011990">
    <property type="entry name" value="TPR-like_helical_dom_sf"/>
</dbReference>
<sequence length="850" mass="98689">MNRFTFGIVCLVLAIGLSGCSRKKDKFINRNYHAVTTEFNTLYNGDLALDLGKKQIADTYQENFWEILPVERMQVSEEIALPGTIRNENFKIAEEKATKAIQRHSMLIQGTEKNPQIDEAYLLLGKARYYDQRFIPALESFNYILHKYPKSNTINHARIWREKTNLRLENDKLAIKNLKRLIAGGNMKDQDMADAHATLAQAYINTGSLYSAVAPIKVAAYYTKEHEEKGRYSYIEGQLYNVLQKRDSASLAFDRVIELNRKIPREYLVNAQLEKARNFNYVNGDAPALLAWLEEIENNRENRPFLDKIYFQKAEYFHHLDSVDRAIEFYNQSLRAQTSDNFLRSVNYETLGNIYFDNSQYRIAGAYYDSTLTYIPTTTRDYFVIKRKRDNLQEVIQYEEIVEKNDSILRFVAMNEEERLNYFTSYTNDLKASAVLRAKTGEIAETPAILPERRIPGAPPSLGGPNLRTTFYFYNPGRVAGGMSDFLRIWGPRELKDNWRTDPGGLISRSPEELDEVSELIIANNPQFNPRTYIDQIPTNQGIIDSLAAQRDNSYFRLGLIYKEKFGENELAAQRLRSMLDYTREERLVVPGNYYLYQIYNATGNNAEADRYKQTVLRDYPNSRYAASINNPGLAVELENTAEDRYNELYRLFEQGEYVEVLRRGEILMQEFQNDELLPKIELLNANATGRLYGFEAYKEALNYIAVNYPQTEEGQKALALTNTTLPQLQNKEFKIQEPQTNIKLLYRFNPEEREQALVVKEKTENAFKEMEYRKYSVSIDVYNPDTIFVVIHGIESTERAKGLTEMFQINKKYTINREPIVISSENYRVVQLHKNIEAYKDLVSNPNPQ</sequence>
<evidence type="ECO:0000313" key="2">
    <source>
        <dbReference type="Proteomes" id="UP000321954"/>
    </source>
</evidence>
<organism evidence="1 2">
    <name type="scientific">Antarcticibacterium arcticum</name>
    <dbReference type="NCBI Taxonomy" id="2585771"/>
    <lineage>
        <taxon>Bacteria</taxon>
        <taxon>Pseudomonadati</taxon>
        <taxon>Bacteroidota</taxon>
        <taxon>Flavobacteriia</taxon>
        <taxon>Flavobacteriales</taxon>
        <taxon>Flavobacteriaceae</taxon>
        <taxon>Antarcticibacterium</taxon>
    </lineage>
</organism>
<dbReference type="Gene3D" id="1.25.40.10">
    <property type="entry name" value="Tetratricopeptide repeat domain"/>
    <property type="match status" value="3"/>
</dbReference>
<gene>
    <name evidence="1" type="ORF">FK178_12530</name>
</gene>
<dbReference type="PROSITE" id="PS51257">
    <property type="entry name" value="PROKAR_LIPOPROTEIN"/>
    <property type="match status" value="1"/>
</dbReference>
<evidence type="ECO:0008006" key="3">
    <source>
        <dbReference type="Google" id="ProtNLM"/>
    </source>
</evidence>
<dbReference type="Proteomes" id="UP000321954">
    <property type="component" value="Chromosome"/>
</dbReference>
<reference evidence="1 2" key="1">
    <citation type="submission" date="2019-08" db="EMBL/GenBank/DDBJ databases">
        <title>Antarcticibacterium arcticum sp. nov., a bacterium isolated from marine sediment of the Canadian Beaufort Sea.</title>
        <authorList>
            <person name="Lee Y.M."/>
            <person name="Baek K."/>
            <person name="Lee D.-H."/>
            <person name="Shin S.C."/>
            <person name="Jin Y.K."/>
            <person name="Park Y."/>
        </authorList>
    </citation>
    <scope>NUCLEOTIDE SEQUENCE [LARGE SCALE GENOMIC DNA]</scope>
    <source>
        <strain evidence="1 2">PAMC 28998</strain>
    </source>
</reference>